<dbReference type="EMBL" id="CP002101">
    <property type="protein sequence ID" value="AEH61255.1"/>
    <property type="molecule type" value="Genomic_DNA"/>
</dbReference>
<dbReference type="Gene3D" id="3.90.1640.30">
    <property type="match status" value="1"/>
</dbReference>
<dbReference type="Gene3D" id="3.10.310.30">
    <property type="match status" value="1"/>
</dbReference>
<dbReference type="InterPro" id="IPR051673">
    <property type="entry name" value="SSDNA_exonuclease_RecJ"/>
</dbReference>
<organism evidence="3 4">
    <name type="scientific">Methanosalsum zhilinae (strain DSM 4017 / NBRC 107636 / OCM 62 / WeN5)</name>
    <name type="common">Methanohalophilus zhilinae</name>
    <dbReference type="NCBI Taxonomy" id="679901"/>
    <lineage>
        <taxon>Archaea</taxon>
        <taxon>Methanobacteriati</taxon>
        <taxon>Methanobacteriota</taxon>
        <taxon>Stenosarchaea group</taxon>
        <taxon>Methanomicrobia</taxon>
        <taxon>Methanosarcinales</taxon>
        <taxon>Methanosarcinaceae</taxon>
        <taxon>Methanosalsum</taxon>
    </lineage>
</organism>
<dbReference type="GO" id="GO:0004527">
    <property type="term" value="F:exonuclease activity"/>
    <property type="evidence" value="ECO:0007669"/>
    <property type="project" value="UniProtKB-KW"/>
</dbReference>
<dbReference type="Pfam" id="PF01368">
    <property type="entry name" value="DHH"/>
    <property type="match status" value="1"/>
</dbReference>
<dbReference type="HOGENOM" id="CLU_042622_0_0_2"/>
<dbReference type="GeneID" id="10823048"/>
<accession>F7XNQ4</accession>
<dbReference type="GO" id="GO:0003676">
    <property type="term" value="F:nucleic acid binding"/>
    <property type="evidence" value="ECO:0007669"/>
    <property type="project" value="InterPro"/>
</dbReference>
<feature type="domain" description="DHHA1" evidence="2">
    <location>
        <begin position="347"/>
        <end position="437"/>
    </location>
</feature>
<dbReference type="AlphaFoldDB" id="F7XNQ4"/>
<evidence type="ECO:0000259" key="2">
    <source>
        <dbReference type="Pfam" id="PF02272"/>
    </source>
</evidence>
<proteinExistence type="predicted"/>
<dbReference type="Proteomes" id="UP000006622">
    <property type="component" value="Chromosome"/>
</dbReference>
<evidence type="ECO:0000313" key="3">
    <source>
        <dbReference type="EMBL" id="AEH61255.1"/>
    </source>
</evidence>
<dbReference type="PANTHER" id="PTHR30255:SF2">
    <property type="entry name" value="SINGLE-STRANDED-DNA-SPECIFIC EXONUCLEASE RECJ"/>
    <property type="match status" value="1"/>
</dbReference>
<keyword evidence="4" id="KW-1185">Reference proteome</keyword>
<dbReference type="OrthoDB" id="36101at2157"/>
<sequence length="448" mass="48929">MNSDERIEKLIELATEAAELIKQYSFVRIITHNDADGITSGAIILQSLRRLDIPFHASIVSRLDETVVKDVNESTEKKDLVIFCDMGSGQPELVSNVSADVIIIDHHQPVEETTARVMVNPHLAGIEGAYYLCASGTTYMVSREISRDNVDLAGLAIAGAIGDKQIFESANRFILEEAIQEGVVSIKKGLKVGSGDIADVLEYSPEPYLDITGDRTKIEEFLDILNIRGEIHDLSSEDMKKLTSTIALKLAKKASSDAIESVIGDVYFLNNEIITNIYDLVEIANTCGKVKMGGLALSLCMRDKTVVEEARSLTRENHRKIISDMKSCEDMIKARKNIRYLKANELESIGTIAGIVVRYIHTDLPFIALNETDDIVKVSGRATRPLIKKGVDLAAAFRDAAGSVGGNGGGHNIASGATIPVGKEEEFLDRVDQIIEKQIKASVEGNLK</sequence>
<dbReference type="SUPFAM" id="SSF64182">
    <property type="entry name" value="DHH phosphoesterases"/>
    <property type="match status" value="1"/>
</dbReference>
<evidence type="ECO:0000313" key="4">
    <source>
        <dbReference type="Proteomes" id="UP000006622"/>
    </source>
</evidence>
<dbReference type="InterPro" id="IPR001667">
    <property type="entry name" value="DDH_dom"/>
</dbReference>
<name>F7XNQ4_METZD</name>
<dbReference type="STRING" id="679901.Mzhil_1411"/>
<dbReference type="KEGG" id="mzh:Mzhil_1411"/>
<dbReference type="RefSeq" id="WP_013898692.1">
    <property type="nucleotide sequence ID" value="NC_015676.1"/>
</dbReference>
<dbReference type="InterPro" id="IPR038763">
    <property type="entry name" value="DHH_sf"/>
</dbReference>
<evidence type="ECO:0000259" key="1">
    <source>
        <dbReference type="Pfam" id="PF01368"/>
    </source>
</evidence>
<feature type="domain" description="DDH" evidence="1">
    <location>
        <begin position="27"/>
        <end position="159"/>
    </location>
</feature>
<reference evidence="3 4" key="1">
    <citation type="submission" date="2010-07" db="EMBL/GenBank/DDBJ databases">
        <title>The complete genome of Methanosalsum zhilinae DSM 4017.</title>
        <authorList>
            <consortium name="US DOE Joint Genome Institute (JGI-PGF)"/>
            <person name="Lucas S."/>
            <person name="Copeland A."/>
            <person name="Lapidus A."/>
            <person name="Glavina del Rio T."/>
            <person name="Dalin E."/>
            <person name="Tice H."/>
            <person name="Bruce D."/>
            <person name="Goodwin L."/>
            <person name="Pitluck S."/>
            <person name="Kyrpides N."/>
            <person name="Mavromatis K."/>
            <person name="Ovchinnikova G."/>
            <person name="Daligault H."/>
            <person name="Detter J.C."/>
            <person name="Han C."/>
            <person name="Tapia R."/>
            <person name="Larimer F."/>
            <person name="Land M."/>
            <person name="Hauser L."/>
            <person name="Markowitz V."/>
            <person name="Cheng J.-F."/>
            <person name="Hugenholtz P."/>
            <person name="Woyke T."/>
            <person name="Wu D."/>
            <person name="Spring S."/>
            <person name="Schueler E."/>
            <person name="Brambilla E."/>
            <person name="Klenk H.-P."/>
            <person name="Eisen J.A."/>
        </authorList>
    </citation>
    <scope>NUCLEOTIDE SEQUENCE [LARGE SCALE GENOMIC DNA]</scope>
    <source>
        <strain evidence="4">DSM 4017 / NBRC 107636 / OCM 62 / WeN5</strain>
    </source>
</reference>
<gene>
    <name evidence="3" type="ordered locus">Mzhil_1411</name>
</gene>
<dbReference type="InterPro" id="IPR003156">
    <property type="entry name" value="DHHA1_dom"/>
</dbReference>
<dbReference type="PANTHER" id="PTHR30255">
    <property type="entry name" value="SINGLE-STRANDED-DNA-SPECIFIC EXONUCLEASE RECJ"/>
    <property type="match status" value="1"/>
</dbReference>
<dbReference type="Pfam" id="PF02272">
    <property type="entry name" value="DHHA1"/>
    <property type="match status" value="1"/>
</dbReference>
<protein>
    <submittedName>
        <fullName evidence="3">Phosphoesterase RecJ domain protein</fullName>
    </submittedName>
</protein>